<name>A0ABS9DYA8_9PROT</name>
<feature type="domain" description="Glyoxalase/fosfomycin resistance/dioxygenase" evidence="2">
    <location>
        <begin position="4"/>
        <end position="48"/>
    </location>
</feature>
<proteinExistence type="predicted"/>
<evidence type="ECO:0000313" key="4">
    <source>
        <dbReference type="Proteomes" id="UP001521209"/>
    </source>
</evidence>
<evidence type="ECO:0000256" key="1">
    <source>
        <dbReference type="SAM" id="MobiDB-lite"/>
    </source>
</evidence>
<dbReference type="EMBL" id="JAKGBZ010000027">
    <property type="protein sequence ID" value="MCF3947664.1"/>
    <property type="molecule type" value="Genomic_DNA"/>
</dbReference>
<protein>
    <recommendedName>
        <fullName evidence="2">Glyoxalase/fosfomycin resistance/dioxygenase domain-containing protein</fullName>
    </recommendedName>
</protein>
<feature type="compositionally biased region" description="Polar residues" evidence="1">
    <location>
        <begin position="69"/>
        <end position="78"/>
    </location>
</feature>
<sequence length="105" mass="11427">MMLPVADVDAAYGRATETGCTASMPAADMFWDDRYGQTKDPFGVIWAFNGPIKPQFRPHDNGAAASAQPPRQTATASSATPSLFIGPHFHWLTGSVWSYIRIPNN</sequence>
<dbReference type="SUPFAM" id="SSF54593">
    <property type="entry name" value="Glyoxalase/Bleomycin resistance protein/Dihydroxybiphenyl dioxygenase"/>
    <property type="match status" value="1"/>
</dbReference>
<dbReference type="Gene3D" id="3.30.720.110">
    <property type="match status" value="1"/>
</dbReference>
<dbReference type="Proteomes" id="UP001521209">
    <property type="component" value="Unassembled WGS sequence"/>
</dbReference>
<accession>A0ABS9DYA8</accession>
<evidence type="ECO:0000259" key="2">
    <source>
        <dbReference type="Pfam" id="PF00903"/>
    </source>
</evidence>
<evidence type="ECO:0000313" key="3">
    <source>
        <dbReference type="EMBL" id="MCF3947664.1"/>
    </source>
</evidence>
<keyword evidence="4" id="KW-1185">Reference proteome</keyword>
<dbReference type="InterPro" id="IPR029068">
    <property type="entry name" value="Glyas_Bleomycin-R_OHBP_Dase"/>
</dbReference>
<comment type="caution">
    <text evidence="3">The sequence shown here is derived from an EMBL/GenBank/DDBJ whole genome shotgun (WGS) entry which is preliminary data.</text>
</comment>
<dbReference type="RefSeq" id="WP_235704920.1">
    <property type="nucleotide sequence ID" value="NZ_JAKGBZ010000027.1"/>
</dbReference>
<gene>
    <name evidence="3" type="ORF">L2A60_13350</name>
</gene>
<organism evidence="3 4">
    <name type="scientific">Acidiphilium iwatense</name>
    <dbReference type="NCBI Taxonomy" id="768198"/>
    <lineage>
        <taxon>Bacteria</taxon>
        <taxon>Pseudomonadati</taxon>
        <taxon>Pseudomonadota</taxon>
        <taxon>Alphaproteobacteria</taxon>
        <taxon>Acetobacterales</taxon>
        <taxon>Acidocellaceae</taxon>
        <taxon>Acidiphilium</taxon>
    </lineage>
</organism>
<dbReference type="Pfam" id="PF00903">
    <property type="entry name" value="Glyoxalase"/>
    <property type="match status" value="1"/>
</dbReference>
<reference evidence="3 4" key="1">
    <citation type="submission" date="2022-01" db="EMBL/GenBank/DDBJ databases">
        <authorList>
            <person name="Won M."/>
            <person name="Kim S.-J."/>
            <person name="Kwon S.-W."/>
        </authorList>
    </citation>
    <scope>NUCLEOTIDE SEQUENCE [LARGE SCALE GENOMIC DNA]</scope>
    <source>
        <strain evidence="3 4">KCTC 23505</strain>
    </source>
</reference>
<feature type="region of interest" description="Disordered" evidence="1">
    <location>
        <begin position="55"/>
        <end position="78"/>
    </location>
</feature>
<dbReference type="InterPro" id="IPR004360">
    <property type="entry name" value="Glyas_Fos-R_dOase_dom"/>
</dbReference>